<comment type="caution">
    <text evidence="2">The sequence shown here is derived from an EMBL/GenBank/DDBJ whole genome shotgun (WGS) entry which is preliminary data.</text>
</comment>
<keyword evidence="1" id="KW-0812">Transmembrane</keyword>
<keyword evidence="3" id="KW-1185">Reference proteome</keyword>
<evidence type="ECO:0000313" key="3">
    <source>
        <dbReference type="Proteomes" id="UP001152523"/>
    </source>
</evidence>
<protein>
    <recommendedName>
        <fullName evidence="4">Secreted protein</fullName>
    </recommendedName>
</protein>
<sequence length="106" mass="12544">MNVTLHFFPSGLGCFSMLGLLVLLNDRPLNPFYVNVYYTARMTTRCGRSHSRYLLDPLERNMPFEHMHFNSLTFTQKKLISYLFISLKLNRICQTIDIIIQMLFFN</sequence>
<organism evidence="2 3">
    <name type="scientific">Cuscuta epithymum</name>
    <dbReference type="NCBI Taxonomy" id="186058"/>
    <lineage>
        <taxon>Eukaryota</taxon>
        <taxon>Viridiplantae</taxon>
        <taxon>Streptophyta</taxon>
        <taxon>Embryophyta</taxon>
        <taxon>Tracheophyta</taxon>
        <taxon>Spermatophyta</taxon>
        <taxon>Magnoliopsida</taxon>
        <taxon>eudicotyledons</taxon>
        <taxon>Gunneridae</taxon>
        <taxon>Pentapetalae</taxon>
        <taxon>asterids</taxon>
        <taxon>lamiids</taxon>
        <taxon>Solanales</taxon>
        <taxon>Convolvulaceae</taxon>
        <taxon>Cuscuteae</taxon>
        <taxon>Cuscuta</taxon>
        <taxon>Cuscuta subgen. Cuscuta</taxon>
    </lineage>
</organism>
<proteinExistence type="predicted"/>
<evidence type="ECO:0000313" key="2">
    <source>
        <dbReference type="EMBL" id="CAH9112783.1"/>
    </source>
</evidence>
<name>A0AAV0DYC4_9ASTE</name>
<feature type="transmembrane region" description="Helical" evidence="1">
    <location>
        <begin position="6"/>
        <end position="24"/>
    </location>
</feature>
<dbReference type="Proteomes" id="UP001152523">
    <property type="component" value="Unassembled WGS sequence"/>
</dbReference>
<accession>A0AAV0DYC4</accession>
<keyword evidence="1" id="KW-1133">Transmembrane helix</keyword>
<evidence type="ECO:0008006" key="4">
    <source>
        <dbReference type="Google" id="ProtNLM"/>
    </source>
</evidence>
<reference evidence="2" key="1">
    <citation type="submission" date="2022-07" db="EMBL/GenBank/DDBJ databases">
        <authorList>
            <person name="Macas J."/>
            <person name="Novak P."/>
            <person name="Neumann P."/>
        </authorList>
    </citation>
    <scope>NUCLEOTIDE SEQUENCE</scope>
</reference>
<evidence type="ECO:0000256" key="1">
    <source>
        <dbReference type="SAM" id="Phobius"/>
    </source>
</evidence>
<dbReference type="EMBL" id="CAMAPF010000201">
    <property type="protein sequence ID" value="CAH9112783.1"/>
    <property type="molecule type" value="Genomic_DNA"/>
</dbReference>
<dbReference type="AlphaFoldDB" id="A0AAV0DYC4"/>
<gene>
    <name evidence="2" type="ORF">CEPIT_LOCUS20056</name>
</gene>
<keyword evidence="1" id="KW-0472">Membrane</keyword>